<dbReference type="AlphaFoldDB" id="A0A844BN60"/>
<dbReference type="EMBL" id="WJQR01000014">
    <property type="protein sequence ID" value="MRI82584.1"/>
    <property type="molecule type" value="Genomic_DNA"/>
</dbReference>
<proteinExistence type="predicted"/>
<gene>
    <name evidence="1" type="ORF">GIY11_11245</name>
</gene>
<sequence>MDQAMELAFEQSKTGDKDERYQSYQTIVAATDQEVSWAYEVWDQLIEDLSHKDNHQRSRASQYLAGLAKSDPDKRMLADFPKIWQVTYDEKFVTARHTLQALWKIGIAGSEQKDMLLTYLSDRFKVCENEKNYTLIRNDIIQNMRNLYDYFASERIKDLALELIETVDDVKYQKKYLKIWK</sequence>
<evidence type="ECO:0000313" key="1">
    <source>
        <dbReference type="EMBL" id="MRI82584.1"/>
    </source>
</evidence>
<dbReference type="RefSeq" id="WP_153862655.1">
    <property type="nucleotide sequence ID" value="NZ_WJQR01000014.1"/>
</dbReference>
<dbReference type="InterPro" id="IPR016024">
    <property type="entry name" value="ARM-type_fold"/>
</dbReference>
<protein>
    <recommendedName>
        <fullName evidence="3">HEAT repeat domain-containing protein</fullName>
    </recommendedName>
</protein>
<evidence type="ECO:0000313" key="2">
    <source>
        <dbReference type="Proteomes" id="UP000469870"/>
    </source>
</evidence>
<name>A0A844BN60_9LACT</name>
<dbReference type="Proteomes" id="UP000469870">
    <property type="component" value="Unassembled WGS sequence"/>
</dbReference>
<comment type="caution">
    <text evidence="1">The sequence shown here is derived from an EMBL/GenBank/DDBJ whole genome shotgun (WGS) entry which is preliminary data.</text>
</comment>
<accession>A0A844BN60</accession>
<reference evidence="1 2" key="1">
    <citation type="submission" date="2019-11" db="EMBL/GenBank/DDBJ databases">
        <title>Characterisation of Fundicoccus ignavus gen. nov. sp. nov., a novel genus of the family Aerococcaceae isolated from bulk tank milk.</title>
        <authorList>
            <person name="Siebert A."/>
            <person name="Huptas C."/>
            <person name="Wenning M."/>
            <person name="Scherer S."/>
            <person name="Doll E.V."/>
        </authorList>
    </citation>
    <scope>NUCLEOTIDE SEQUENCE [LARGE SCALE GENOMIC DNA]</scope>
    <source>
        <strain evidence="1 2">DSM 109653</strain>
    </source>
</reference>
<dbReference type="SUPFAM" id="SSF48371">
    <property type="entry name" value="ARM repeat"/>
    <property type="match status" value="1"/>
</dbReference>
<evidence type="ECO:0008006" key="3">
    <source>
        <dbReference type="Google" id="ProtNLM"/>
    </source>
</evidence>
<organism evidence="1 2">
    <name type="scientific">Fundicoccus ignavus</name>
    <dbReference type="NCBI Taxonomy" id="2664442"/>
    <lineage>
        <taxon>Bacteria</taxon>
        <taxon>Bacillati</taxon>
        <taxon>Bacillota</taxon>
        <taxon>Bacilli</taxon>
        <taxon>Lactobacillales</taxon>
        <taxon>Aerococcaceae</taxon>
        <taxon>Fundicoccus</taxon>
    </lineage>
</organism>